<dbReference type="EMBL" id="PCTA01000022">
    <property type="protein sequence ID" value="PIP61645.1"/>
    <property type="molecule type" value="Genomic_DNA"/>
</dbReference>
<reference evidence="2 3" key="1">
    <citation type="submission" date="2017-09" db="EMBL/GenBank/DDBJ databases">
        <title>Depth-based differentiation of microbial function through sediment-hosted aquifers and enrichment of novel symbionts in the deep terrestrial subsurface.</title>
        <authorList>
            <person name="Probst A.J."/>
            <person name="Ladd B."/>
            <person name="Jarett J.K."/>
            <person name="Geller-Mcgrath D.E."/>
            <person name="Sieber C.M."/>
            <person name="Emerson J.B."/>
            <person name="Anantharaman K."/>
            <person name="Thomas B.C."/>
            <person name="Malmstrom R."/>
            <person name="Stieglmeier M."/>
            <person name="Klingl A."/>
            <person name="Woyke T."/>
            <person name="Ryan C.M."/>
            <person name="Banfield J.F."/>
        </authorList>
    </citation>
    <scope>NUCLEOTIDE SEQUENCE [LARGE SCALE GENOMIC DNA]</scope>
    <source>
        <strain evidence="2">CG22_combo_CG10-13_8_21_14_all_38_20</strain>
    </source>
</reference>
<comment type="caution">
    <text evidence="2">The sequence shown here is derived from an EMBL/GenBank/DDBJ whole genome shotgun (WGS) entry which is preliminary data.</text>
</comment>
<gene>
    <name evidence="2" type="ORF">COW99_03325</name>
</gene>
<proteinExistence type="predicted"/>
<keyword evidence="1" id="KW-0472">Membrane</keyword>
<dbReference type="AlphaFoldDB" id="A0A2H0BVE5"/>
<dbReference type="Proteomes" id="UP000231246">
    <property type="component" value="Unassembled WGS sequence"/>
</dbReference>
<feature type="transmembrane region" description="Helical" evidence="1">
    <location>
        <begin position="45"/>
        <end position="64"/>
    </location>
</feature>
<organism evidence="2 3">
    <name type="scientific">Candidatus Roizmanbacteria bacterium CG22_combo_CG10-13_8_21_14_all_38_20</name>
    <dbReference type="NCBI Taxonomy" id="1974862"/>
    <lineage>
        <taxon>Bacteria</taxon>
        <taxon>Candidatus Roizmaniibacteriota</taxon>
    </lineage>
</organism>
<feature type="transmembrane region" description="Helical" evidence="1">
    <location>
        <begin position="21"/>
        <end position="39"/>
    </location>
</feature>
<sequence>MLCAKIILIDRMENKQFFRHLLSIGALGGTGGATVSMFLDGNIDPTRVAIALVGVGAGALGYKLSLDNVDPLVRDDIEIHAPDDHSSFRI</sequence>
<evidence type="ECO:0000256" key="1">
    <source>
        <dbReference type="SAM" id="Phobius"/>
    </source>
</evidence>
<protein>
    <submittedName>
        <fullName evidence="2">Uncharacterized protein</fullName>
    </submittedName>
</protein>
<evidence type="ECO:0000313" key="3">
    <source>
        <dbReference type="Proteomes" id="UP000231246"/>
    </source>
</evidence>
<accession>A0A2H0BVE5</accession>
<keyword evidence="1" id="KW-1133">Transmembrane helix</keyword>
<keyword evidence="1" id="KW-0812">Transmembrane</keyword>
<evidence type="ECO:0000313" key="2">
    <source>
        <dbReference type="EMBL" id="PIP61645.1"/>
    </source>
</evidence>
<name>A0A2H0BVE5_9BACT</name>